<protein>
    <submittedName>
        <fullName evidence="2">Uncharacterized protein</fullName>
    </submittedName>
</protein>
<dbReference type="Proteomes" id="UP001386955">
    <property type="component" value="Unassembled WGS sequence"/>
</dbReference>
<evidence type="ECO:0000313" key="3">
    <source>
        <dbReference type="Proteomes" id="UP001386955"/>
    </source>
</evidence>
<comment type="caution">
    <text evidence="2">The sequence shown here is derived from an EMBL/GenBank/DDBJ whole genome shotgun (WGS) entry which is preliminary data.</text>
</comment>
<organism evidence="2 3">
    <name type="scientific">Psophocarpus tetragonolobus</name>
    <name type="common">Winged bean</name>
    <name type="synonym">Dolichos tetragonolobus</name>
    <dbReference type="NCBI Taxonomy" id="3891"/>
    <lineage>
        <taxon>Eukaryota</taxon>
        <taxon>Viridiplantae</taxon>
        <taxon>Streptophyta</taxon>
        <taxon>Embryophyta</taxon>
        <taxon>Tracheophyta</taxon>
        <taxon>Spermatophyta</taxon>
        <taxon>Magnoliopsida</taxon>
        <taxon>eudicotyledons</taxon>
        <taxon>Gunneridae</taxon>
        <taxon>Pentapetalae</taxon>
        <taxon>rosids</taxon>
        <taxon>fabids</taxon>
        <taxon>Fabales</taxon>
        <taxon>Fabaceae</taxon>
        <taxon>Papilionoideae</taxon>
        <taxon>50 kb inversion clade</taxon>
        <taxon>NPAAA clade</taxon>
        <taxon>indigoferoid/millettioid clade</taxon>
        <taxon>Phaseoleae</taxon>
        <taxon>Psophocarpus</taxon>
    </lineage>
</organism>
<reference evidence="2 3" key="1">
    <citation type="submission" date="2024-01" db="EMBL/GenBank/DDBJ databases">
        <title>The genomes of 5 underutilized Papilionoideae crops provide insights into root nodulation and disease resistanc.</title>
        <authorList>
            <person name="Jiang F."/>
        </authorList>
    </citation>
    <scope>NUCLEOTIDE SEQUENCE [LARGE SCALE GENOMIC DNA]</scope>
    <source>
        <strain evidence="2">DUOXIRENSHENG_FW03</strain>
        <tissue evidence="2">Leaves</tissue>
    </source>
</reference>
<evidence type="ECO:0000313" key="2">
    <source>
        <dbReference type="EMBL" id="KAK7391660.1"/>
    </source>
</evidence>
<feature type="compositionally biased region" description="Basic and acidic residues" evidence="1">
    <location>
        <begin position="73"/>
        <end position="84"/>
    </location>
</feature>
<accession>A0AAN9XGU5</accession>
<dbReference type="EMBL" id="JAYMYS010000005">
    <property type="protein sequence ID" value="KAK7391660.1"/>
    <property type="molecule type" value="Genomic_DNA"/>
</dbReference>
<keyword evidence="3" id="KW-1185">Reference proteome</keyword>
<proteinExistence type="predicted"/>
<gene>
    <name evidence="2" type="ORF">VNO78_20077</name>
</gene>
<sequence length="186" mass="21015">MNVMYPKVKVRQDDDAELGLKAFLSLYFQPSPSPSPEMDQKVVVKVPKCYVPHVPIPRVPVTDDSEEFNLESDSSRSEKDDNTSETKVNIRAGPIPRPRAVISSPDNDILLGNRNKSRDGRRLSASKDVALQNRHVHCKVKSLEVVDNPPDTRKHTEPETREKIDLVGKKKVHKGSKKVENAPWKF</sequence>
<name>A0AAN9XGU5_PSOTE</name>
<dbReference type="AlphaFoldDB" id="A0AAN9XGU5"/>
<dbReference type="PANTHER" id="PTHR38932:SF1">
    <property type="entry name" value="DUF4005 DOMAIN-CONTAINING PROTEIN"/>
    <property type="match status" value="1"/>
</dbReference>
<feature type="region of interest" description="Disordered" evidence="1">
    <location>
        <begin position="167"/>
        <end position="186"/>
    </location>
</feature>
<feature type="region of interest" description="Disordered" evidence="1">
    <location>
        <begin position="55"/>
        <end position="124"/>
    </location>
</feature>
<dbReference type="PANTHER" id="PTHR38932">
    <property type="entry name" value="BNAC03G64660D PROTEIN"/>
    <property type="match status" value="1"/>
</dbReference>
<evidence type="ECO:0000256" key="1">
    <source>
        <dbReference type="SAM" id="MobiDB-lite"/>
    </source>
</evidence>